<evidence type="ECO:0000313" key="7">
    <source>
        <dbReference type="Proteomes" id="UP000188912"/>
    </source>
</evidence>
<dbReference type="STRING" id="1902579.BHV28_02470"/>
<dbReference type="AlphaFoldDB" id="A0A1U9JSY1"/>
<name>A0A1U9JSY1_9HYPH</name>
<keyword evidence="6" id="KW-0969">Cilium</keyword>
<protein>
    <recommendedName>
        <fullName evidence="2">Basal-body rod modification protein FlgD</fullName>
    </recommendedName>
</protein>
<proteinExistence type="inferred from homology"/>
<gene>
    <name evidence="6" type="primary">flgD</name>
    <name evidence="6" type="ORF">BHV28_02470</name>
</gene>
<keyword evidence="6" id="KW-0282">Flagellum</keyword>
<evidence type="ECO:0000313" key="6">
    <source>
        <dbReference type="EMBL" id="AQS40969.1"/>
    </source>
</evidence>
<dbReference type="Proteomes" id="UP000188912">
    <property type="component" value="Chromosome"/>
</dbReference>
<evidence type="ECO:0000256" key="5">
    <source>
        <dbReference type="SAM" id="MobiDB-lite"/>
    </source>
</evidence>
<evidence type="ECO:0000256" key="4">
    <source>
        <dbReference type="ARBA" id="ARBA00024746"/>
    </source>
</evidence>
<dbReference type="GO" id="GO:0044781">
    <property type="term" value="P:bacterial-type flagellum organization"/>
    <property type="evidence" value="ECO:0007669"/>
    <property type="project" value="UniProtKB-KW"/>
</dbReference>
<feature type="compositionally biased region" description="Gly residues" evidence="5">
    <location>
        <begin position="157"/>
        <end position="179"/>
    </location>
</feature>
<feature type="region of interest" description="Disordered" evidence="5">
    <location>
        <begin position="150"/>
        <end position="188"/>
    </location>
</feature>
<dbReference type="EMBL" id="CP017315">
    <property type="protein sequence ID" value="AQS40969.1"/>
    <property type="molecule type" value="Genomic_DNA"/>
</dbReference>
<reference evidence="6 7" key="2">
    <citation type="journal article" date="2016" name="Sci. Rep.">
        <title>The genome of Rhizobiales bacteria in predatory ants reveals urease gene functions but no genes for nitrogen fixation.</title>
        <authorList>
            <person name="Neuvonen M.M."/>
            <person name="Tamarit D."/>
            <person name="Naslund K."/>
            <person name="Liebig J."/>
            <person name="Feldhaar H."/>
            <person name="Moran N.A."/>
            <person name="Guy L."/>
            <person name="Andersson S.G."/>
        </authorList>
    </citation>
    <scope>NUCLEOTIDE SEQUENCE [LARGE SCALE GENOMIC DNA]</scope>
    <source>
        <strain evidence="6 7">Hsal</strain>
    </source>
</reference>
<comment type="similarity">
    <text evidence="1">Belongs to the FlgD family.</text>
</comment>
<keyword evidence="3" id="KW-1005">Bacterial flagellum biogenesis</keyword>
<dbReference type="InterPro" id="IPR005648">
    <property type="entry name" value="FlgD"/>
</dbReference>
<accession>A0A1U9JSY1</accession>
<dbReference type="KEGG" id="thd:BHV28_02470"/>
<keyword evidence="7" id="KW-1185">Reference proteome</keyword>
<evidence type="ECO:0000256" key="2">
    <source>
        <dbReference type="ARBA" id="ARBA00016013"/>
    </source>
</evidence>
<organism evidence="6 7">
    <name type="scientific">Candidatus Tokpelaia hoelldobleri</name>
    <dbReference type="NCBI Taxonomy" id="1902579"/>
    <lineage>
        <taxon>Bacteria</taxon>
        <taxon>Pseudomonadati</taxon>
        <taxon>Pseudomonadota</taxon>
        <taxon>Alphaproteobacteria</taxon>
        <taxon>Hyphomicrobiales</taxon>
        <taxon>Candidatus Tokpelaia</taxon>
    </lineage>
</organism>
<dbReference type="Pfam" id="PF03963">
    <property type="entry name" value="FlgD"/>
    <property type="match status" value="1"/>
</dbReference>
<sequence>MTITSQLDNNAGLYDIPADSRKKAASDADKNKNDFDLFIKLMVAQMKNQDPTNPMDATEYVSQLATFSMVQQTTKTNSMLEGLGRMLDEMLVINSTGQAASYVGKYLTIETEDGKAIGGFIESVSLFDEGLVATLDDGTKVLIGPGVTISEKAPEAGSGGSGSDGGIGAGEGENGGGAGKPDEPAIQA</sequence>
<keyword evidence="6" id="KW-0966">Cell projection</keyword>
<reference evidence="6 7" key="1">
    <citation type="journal article" date="2010" name="Science">
        <title>Genomic comparison of the ants Camponotus floridanus and Harpegnathos saltator.</title>
        <authorList>
            <person name="Bonasio R."/>
            <person name="Zhang G."/>
            <person name="Ye C."/>
            <person name="Mutti N.S."/>
            <person name="Fang X."/>
            <person name="Qin N."/>
            <person name="Donahue G."/>
            <person name="Yang P."/>
            <person name="Li Q."/>
            <person name="Li C."/>
            <person name="Zhang P."/>
            <person name="Huang Z."/>
            <person name="Berger S.L."/>
            <person name="Reinberg D."/>
            <person name="Wang J."/>
            <person name="Liebig J."/>
        </authorList>
    </citation>
    <scope>NUCLEOTIDE SEQUENCE [LARGE SCALE GENOMIC DNA]</scope>
    <source>
        <strain evidence="6 7">Hsal</strain>
    </source>
</reference>
<evidence type="ECO:0000256" key="3">
    <source>
        <dbReference type="ARBA" id="ARBA00022795"/>
    </source>
</evidence>
<evidence type="ECO:0000256" key="1">
    <source>
        <dbReference type="ARBA" id="ARBA00010577"/>
    </source>
</evidence>
<comment type="function">
    <text evidence="4">Required for flagellar hook formation. May act as a scaffolding protein.</text>
</comment>